<gene>
    <name evidence="10" type="ORF">EAH69_09345</name>
</gene>
<evidence type="ECO:0000259" key="9">
    <source>
        <dbReference type="Pfam" id="PF00266"/>
    </source>
</evidence>
<evidence type="ECO:0000256" key="7">
    <source>
        <dbReference type="ARBA" id="ARBA00022898"/>
    </source>
</evidence>
<keyword evidence="6" id="KW-0808">Transferase</keyword>
<evidence type="ECO:0000256" key="2">
    <source>
        <dbReference type="ARBA" id="ARBA00002824"/>
    </source>
</evidence>
<dbReference type="GO" id="GO:0006534">
    <property type="term" value="P:cysteine metabolic process"/>
    <property type="evidence" value="ECO:0007669"/>
    <property type="project" value="InterPro"/>
</dbReference>
<dbReference type="EC" id="2.8.1.7" evidence="4"/>
<evidence type="ECO:0000256" key="3">
    <source>
        <dbReference type="ARBA" id="ARBA00010447"/>
    </source>
</evidence>
<comment type="similarity">
    <text evidence="3">Belongs to the class-V pyridoxal-phosphate-dependent aminotransferase family. Csd subfamily.</text>
</comment>
<dbReference type="PIRSF" id="PIRSF005572">
    <property type="entry name" value="NifS"/>
    <property type="match status" value="1"/>
</dbReference>
<dbReference type="InterPro" id="IPR015422">
    <property type="entry name" value="PyrdxlP-dep_Trfase_small"/>
</dbReference>
<sequence>MSLDIQNIRSQFPILNREVNGKPLVYFDNGATSQKPKVVLDVLDEYYEKYNANVHRGIHTLSQEATDLMEESRRKIQAFINAKHDHEVIFTRGTTESINLVANTIGQLLTADDEIIITEIEHHSNIVPWQLVTQRTGAKLKYIPLTAEGILDIAKLDELLTDKTKLVCVNQVSNALGVVNPIETIIKKAHAKGAWVLIDGAQSVPHTKIDVQALDADFLAFSGHKMYGPTGIGILYGKEEILNQLPPFHGGGEMIKDVTMEVSTYACLPFKFEAGTPDVAGIIGLGAAVDFINSIGIEAIHDYEEELVNYTIERLSEFEEVVIYAKDAKHAGAVSFNLKLDGVHSSDVGMILDKKGIAVRTGHHCAQPIMHHFGIPGTVRASFGIYNTKEEIDTFIDGLKTAIRMLG</sequence>
<dbReference type="Pfam" id="PF00266">
    <property type="entry name" value="Aminotran_5"/>
    <property type="match status" value="1"/>
</dbReference>
<keyword evidence="11" id="KW-1185">Reference proteome</keyword>
<accession>A0A3L9M6W4</accession>
<dbReference type="RefSeq" id="WP_121934937.1">
    <property type="nucleotide sequence ID" value="NZ_RDOJ01000012.1"/>
</dbReference>
<dbReference type="InterPro" id="IPR015421">
    <property type="entry name" value="PyrdxlP-dep_Trfase_major"/>
</dbReference>
<evidence type="ECO:0000256" key="1">
    <source>
        <dbReference type="ARBA" id="ARBA00001933"/>
    </source>
</evidence>
<evidence type="ECO:0000256" key="4">
    <source>
        <dbReference type="ARBA" id="ARBA00012239"/>
    </source>
</evidence>
<reference evidence="10 11" key="1">
    <citation type="submission" date="2018-10" db="EMBL/GenBank/DDBJ databases">
        <authorList>
            <person name="Chen X."/>
        </authorList>
    </citation>
    <scope>NUCLEOTIDE SEQUENCE [LARGE SCALE GENOMIC DNA]</scope>
    <source>
        <strain evidence="10 11">YIM 102668</strain>
    </source>
</reference>
<evidence type="ECO:0000256" key="8">
    <source>
        <dbReference type="ARBA" id="ARBA00050776"/>
    </source>
</evidence>
<evidence type="ECO:0000256" key="5">
    <source>
        <dbReference type="ARBA" id="ARBA00021850"/>
    </source>
</evidence>
<dbReference type="NCBIfam" id="TIGR01979">
    <property type="entry name" value="sufS"/>
    <property type="match status" value="1"/>
</dbReference>
<organism evidence="10 11">
    <name type="scientific">Faecalibacter macacae</name>
    <dbReference type="NCBI Taxonomy" id="1859289"/>
    <lineage>
        <taxon>Bacteria</taxon>
        <taxon>Pseudomonadati</taxon>
        <taxon>Bacteroidota</taxon>
        <taxon>Flavobacteriia</taxon>
        <taxon>Flavobacteriales</taxon>
        <taxon>Weeksellaceae</taxon>
        <taxon>Faecalibacter</taxon>
    </lineage>
</organism>
<dbReference type="InterPro" id="IPR000192">
    <property type="entry name" value="Aminotrans_V_dom"/>
</dbReference>
<comment type="catalytic activity">
    <reaction evidence="8">
        <text>(sulfur carrier)-H + L-cysteine = (sulfur carrier)-SH + L-alanine</text>
        <dbReference type="Rhea" id="RHEA:43892"/>
        <dbReference type="Rhea" id="RHEA-COMP:14737"/>
        <dbReference type="Rhea" id="RHEA-COMP:14739"/>
        <dbReference type="ChEBI" id="CHEBI:29917"/>
        <dbReference type="ChEBI" id="CHEBI:35235"/>
        <dbReference type="ChEBI" id="CHEBI:57972"/>
        <dbReference type="ChEBI" id="CHEBI:64428"/>
        <dbReference type="EC" id="2.8.1.7"/>
    </reaction>
</comment>
<evidence type="ECO:0000313" key="11">
    <source>
        <dbReference type="Proteomes" id="UP000275348"/>
    </source>
</evidence>
<dbReference type="Gene3D" id="3.40.640.10">
    <property type="entry name" value="Type I PLP-dependent aspartate aminotransferase-like (Major domain)"/>
    <property type="match status" value="1"/>
</dbReference>
<dbReference type="CDD" id="cd06453">
    <property type="entry name" value="SufS_like"/>
    <property type="match status" value="1"/>
</dbReference>
<dbReference type="InterPro" id="IPR015424">
    <property type="entry name" value="PyrdxlP-dep_Trfase"/>
</dbReference>
<dbReference type="AlphaFoldDB" id="A0A3L9M6W4"/>
<dbReference type="EMBL" id="RDOJ01000012">
    <property type="protein sequence ID" value="RLZ08718.1"/>
    <property type="molecule type" value="Genomic_DNA"/>
</dbReference>
<dbReference type="OrthoDB" id="9804366at2"/>
<comment type="caution">
    <text evidence="10">The sequence shown here is derived from an EMBL/GenBank/DDBJ whole genome shotgun (WGS) entry which is preliminary data.</text>
</comment>
<evidence type="ECO:0000313" key="10">
    <source>
        <dbReference type="EMBL" id="RLZ08718.1"/>
    </source>
</evidence>
<name>A0A3L9M6W4_9FLAO</name>
<dbReference type="PANTHER" id="PTHR43586:SF8">
    <property type="entry name" value="CYSTEINE DESULFURASE 1, CHLOROPLASTIC"/>
    <property type="match status" value="1"/>
</dbReference>
<comment type="function">
    <text evidence="2">Catalyzes the removal of elemental sulfur and selenium atoms from L-cysteine, L-cystine, L-selenocysteine, and L-selenocystine to produce L-alanine.</text>
</comment>
<dbReference type="InterPro" id="IPR010970">
    <property type="entry name" value="Cys_dSase_SufS"/>
</dbReference>
<dbReference type="GO" id="GO:0031071">
    <property type="term" value="F:cysteine desulfurase activity"/>
    <property type="evidence" value="ECO:0007669"/>
    <property type="project" value="UniProtKB-EC"/>
</dbReference>
<dbReference type="PANTHER" id="PTHR43586">
    <property type="entry name" value="CYSTEINE DESULFURASE"/>
    <property type="match status" value="1"/>
</dbReference>
<dbReference type="SUPFAM" id="SSF53383">
    <property type="entry name" value="PLP-dependent transferases"/>
    <property type="match status" value="1"/>
</dbReference>
<keyword evidence="7" id="KW-0663">Pyridoxal phosphate</keyword>
<proteinExistence type="inferred from homology"/>
<dbReference type="GO" id="GO:0030170">
    <property type="term" value="F:pyridoxal phosphate binding"/>
    <property type="evidence" value="ECO:0007669"/>
    <property type="project" value="InterPro"/>
</dbReference>
<protein>
    <recommendedName>
        <fullName evidence="5">Probable cysteine desulfurase</fullName>
        <ecNumber evidence="4">2.8.1.7</ecNumber>
    </recommendedName>
</protein>
<evidence type="ECO:0000256" key="6">
    <source>
        <dbReference type="ARBA" id="ARBA00022679"/>
    </source>
</evidence>
<feature type="domain" description="Aminotransferase class V" evidence="9">
    <location>
        <begin position="25"/>
        <end position="395"/>
    </location>
</feature>
<dbReference type="InterPro" id="IPR016454">
    <property type="entry name" value="Cysteine_dSase"/>
</dbReference>
<comment type="cofactor">
    <cofactor evidence="1">
        <name>pyridoxal 5'-phosphate</name>
        <dbReference type="ChEBI" id="CHEBI:597326"/>
    </cofactor>
</comment>
<dbReference type="Proteomes" id="UP000275348">
    <property type="component" value="Unassembled WGS sequence"/>
</dbReference>
<dbReference type="Gene3D" id="3.90.1150.10">
    <property type="entry name" value="Aspartate Aminotransferase, domain 1"/>
    <property type="match status" value="1"/>
</dbReference>